<name>A0A5B0GTH6_9BURK</name>
<dbReference type="RefSeq" id="WP_149672820.1">
    <property type="nucleotide sequence ID" value="NZ_VTUZ01000020.1"/>
</dbReference>
<evidence type="ECO:0000256" key="1">
    <source>
        <dbReference type="SAM" id="Phobius"/>
    </source>
</evidence>
<feature type="transmembrane region" description="Helical" evidence="1">
    <location>
        <begin position="37"/>
        <end position="58"/>
    </location>
</feature>
<protein>
    <submittedName>
        <fullName evidence="2">Uncharacterized protein</fullName>
    </submittedName>
</protein>
<evidence type="ECO:0000313" key="3">
    <source>
        <dbReference type="Proteomes" id="UP000325273"/>
    </source>
</evidence>
<keyword evidence="3" id="KW-1185">Reference proteome</keyword>
<sequence>MFALVLSSRRYQFHPMLEAALDSVHAALMGFAVQHDALFSLLLVAPAAVACFFAYLIVRYHVRVAPAFRHGRTAVSTGLFALFLTACDQYALPRVLRALSFDAMCAAIPFMMLVLGACWGVFLASVMAWWRTRLVAH</sequence>
<evidence type="ECO:0000313" key="2">
    <source>
        <dbReference type="EMBL" id="KAA1006169.1"/>
    </source>
</evidence>
<organism evidence="2 3">
    <name type="scientific">Paraburkholderia panacisoli</name>
    <dbReference type="NCBI Taxonomy" id="2603818"/>
    <lineage>
        <taxon>Bacteria</taxon>
        <taxon>Pseudomonadati</taxon>
        <taxon>Pseudomonadota</taxon>
        <taxon>Betaproteobacteria</taxon>
        <taxon>Burkholderiales</taxon>
        <taxon>Burkholderiaceae</taxon>
        <taxon>Paraburkholderia</taxon>
    </lineage>
</organism>
<keyword evidence="1" id="KW-0472">Membrane</keyword>
<feature type="transmembrane region" description="Helical" evidence="1">
    <location>
        <begin position="70"/>
        <end position="86"/>
    </location>
</feature>
<proteinExistence type="predicted"/>
<dbReference type="EMBL" id="VTUZ01000020">
    <property type="protein sequence ID" value="KAA1006169.1"/>
    <property type="molecule type" value="Genomic_DNA"/>
</dbReference>
<keyword evidence="1" id="KW-1133">Transmembrane helix</keyword>
<keyword evidence="1" id="KW-0812">Transmembrane</keyword>
<comment type="caution">
    <text evidence="2">The sequence shown here is derived from an EMBL/GenBank/DDBJ whole genome shotgun (WGS) entry which is preliminary data.</text>
</comment>
<accession>A0A5B0GTH6</accession>
<dbReference type="AlphaFoldDB" id="A0A5B0GTH6"/>
<gene>
    <name evidence="2" type="ORF">FVF58_26625</name>
</gene>
<dbReference type="Proteomes" id="UP000325273">
    <property type="component" value="Unassembled WGS sequence"/>
</dbReference>
<reference evidence="2 3" key="1">
    <citation type="submission" date="2019-08" db="EMBL/GenBank/DDBJ databases">
        <title>Paraburkholderia sp. DCY113.</title>
        <authorList>
            <person name="Kang J."/>
        </authorList>
    </citation>
    <scope>NUCLEOTIDE SEQUENCE [LARGE SCALE GENOMIC DNA]</scope>
    <source>
        <strain evidence="2 3">DCY113</strain>
    </source>
</reference>
<feature type="transmembrane region" description="Helical" evidence="1">
    <location>
        <begin position="106"/>
        <end position="130"/>
    </location>
</feature>